<keyword evidence="2" id="KW-0274">FAD</keyword>
<reference evidence="6" key="1">
    <citation type="journal article" date="2020" name="Stud. Mycol.">
        <title>101 Dothideomycetes genomes: a test case for predicting lifestyles and emergence of pathogens.</title>
        <authorList>
            <person name="Haridas S."/>
            <person name="Albert R."/>
            <person name="Binder M."/>
            <person name="Bloem J."/>
            <person name="Labutti K."/>
            <person name="Salamov A."/>
            <person name="Andreopoulos B."/>
            <person name="Baker S."/>
            <person name="Barry K."/>
            <person name="Bills G."/>
            <person name="Bluhm B."/>
            <person name="Cannon C."/>
            <person name="Castanera R."/>
            <person name="Culley D."/>
            <person name="Daum C."/>
            <person name="Ezra D."/>
            <person name="Gonzalez J."/>
            <person name="Henrissat B."/>
            <person name="Kuo A."/>
            <person name="Liang C."/>
            <person name="Lipzen A."/>
            <person name="Lutzoni F."/>
            <person name="Magnuson J."/>
            <person name="Mondo S."/>
            <person name="Nolan M."/>
            <person name="Ohm R."/>
            <person name="Pangilinan J."/>
            <person name="Park H.-J."/>
            <person name="Ramirez L."/>
            <person name="Alfaro M."/>
            <person name="Sun H."/>
            <person name="Tritt A."/>
            <person name="Yoshinaga Y."/>
            <person name="Zwiers L.-H."/>
            <person name="Turgeon B."/>
            <person name="Goodwin S."/>
            <person name="Spatafora J."/>
            <person name="Crous P."/>
            <person name="Grigoriev I."/>
        </authorList>
    </citation>
    <scope>NUCLEOTIDE SEQUENCE</scope>
    <source>
        <strain evidence="6">CBS 269.34</strain>
    </source>
</reference>
<evidence type="ECO:0000313" key="6">
    <source>
        <dbReference type="EMBL" id="KAF2502666.1"/>
    </source>
</evidence>
<keyword evidence="7" id="KW-1185">Reference proteome</keyword>
<keyword evidence="4" id="KW-0520">NAD</keyword>
<evidence type="ECO:0000259" key="5">
    <source>
        <dbReference type="Pfam" id="PF01494"/>
    </source>
</evidence>
<name>A0A6A6RE24_9PEZI</name>
<dbReference type="EMBL" id="MU004181">
    <property type="protein sequence ID" value="KAF2502666.1"/>
    <property type="molecule type" value="Genomic_DNA"/>
</dbReference>
<dbReference type="AlphaFoldDB" id="A0A6A6RE24"/>
<dbReference type="InterPro" id="IPR036188">
    <property type="entry name" value="FAD/NAD-bd_sf"/>
</dbReference>
<keyword evidence="3" id="KW-0560">Oxidoreductase</keyword>
<dbReference type="InterPro" id="IPR002938">
    <property type="entry name" value="FAD-bd"/>
</dbReference>
<evidence type="ECO:0000256" key="4">
    <source>
        <dbReference type="ARBA" id="ARBA00023027"/>
    </source>
</evidence>
<evidence type="ECO:0000313" key="7">
    <source>
        <dbReference type="Proteomes" id="UP000799750"/>
    </source>
</evidence>
<accession>A0A6A6RE24</accession>
<dbReference type="Proteomes" id="UP000799750">
    <property type="component" value="Unassembled WGS sequence"/>
</dbReference>
<keyword evidence="1" id="KW-0285">Flavoprotein</keyword>
<dbReference type="Pfam" id="PF01494">
    <property type="entry name" value="FAD_binding_3"/>
    <property type="match status" value="1"/>
</dbReference>
<feature type="domain" description="FAD-binding" evidence="5">
    <location>
        <begin position="13"/>
        <end position="351"/>
    </location>
</feature>
<dbReference type="PANTHER" id="PTHR43476">
    <property type="entry name" value="3-(3-HYDROXY-PHENYL)PROPIONATE/3-HYDROXYCINNAMIC ACID HYDROXYLASE"/>
    <property type="match status" value="1"/>
</dbReference>
<sequence length="414" mass="45937">MGSLHNVSAIKNIIIVGAGPAGLLAGLILSQNGVPVTLVDMGQGLDTNPRATHYAAPAVTELVRAGVIADIKAEGFQPHGVSWRKINGEEIASLNADILGDAPDRMVCLPLDKLSMILKRYLDQQDNVEILFDHNVVNIGQDEEEAWVDVETKDGEKRLTAHYIIGCDGANSKIRRCLFGDAQFPGFTWDKQVVATNTYYDFKKYGWNDSNFIVHPDNWFMAARISNDGLWRVTYGDITGLTREELIARQPMRFKEILPGHPDPNSYKLANISPYKVHQRLAQKMRVGRFLLAADAAHLCNPFGGMGLTSGIVDVGGLCDCLLAIHHGKAGDEVLDIYSDKRMEKFKTVVDPISSSNFRRLFENDPEKAKEDDEFFKLCLKAESDNELARQLNEGVSILKYDFSQHFTPVSSAV</sequence>
<dbReference type="Gene3D" id="3.50.50.60">
    <property type="entry name" value="FAD/NAD(P)-binding domain"/>
    <property type="match status" value="1"/>
</dbReference>
<gene>
    <name evidence="6" type="ORF">BU16DRAFT_554711</name>
</gene>
<protein>
    <submittedName>
        <fullName evidence="6">FAD/NAD(P)-binding domain-containing protein</fullName>
    </submittedName>
</protein>
<organism evidence="6 7">
    <name type="scientific">Lophium mytilinum</name>
    <dbReference type="NCBI Taxonomy" id="390894"/>
    <lineage>
        <taxon>Eukaryota</taxon>
        <taxon>Fungi</taxon>
        <taxon>Dikarya</taxon>
        <taxon>Ascomycota</taxon>
        <taxon>Pezizomycotina</taxon>
        <taxon>Dothideomycetes</taxon>
        <taxon>Pleosporomycetidae</taxon>
        <taxon>Mytilinidiales</taxon>
        <taxon>Mytilinidiaceae</taxon>
        <taxon>Lophium</taxon>
    </lineage>
</organism>
<dbReference type="PANTHER" id="PTHR43476:SF4">
    <property type="entry name" value="BLR0106 PROTEIN"/>
    <property type="match status" value="1"/>
</dbReference>
<evidence type="ECO:0000256" key="3">
    <source>
        <dbReference type="ARBA" id="ARBA00023002"/>
    </source>
</evidence>
<proteinExistence type="predicted"/>
<dbReference type="OrthoDB" id="10016252at2759"/>
<dbReference type="PRINTS" id="PR00420">
    <property type="entry name" value="RNGMNOXGNASE"/>
</dbReference>
<evidence type="ECO:0000256" key="2">
    <source>
        <dbReference type="ARBA" id="ARBA00022827"/>
    </source>
</evidence>
<dbReference type="SUPFAM" id="SSF51905">
    <property type="entry name" value="FAD/NAD(P)-binding domain"/>
    <property type="match status" value="1"/>
</dbReference>
<evidence type="ECO:0000256" key="1">
    <source>
        <dbReference type="ARBA" id="ARBA00022630"/>
    </source>
</evidence>
<dbReference type="Gene3D" id="3.30.70.2450">
    <property type="match status" value="1"/>
</dbReference>
<dbReference type="GO" id="GO:0071949">
    <property type="term" value="F:FAD binding"/>
    <property type="evidence" value="ECO:0007669"/>
    <property type="project" value="InterPro"/>
</dbReference>
<dbReference type="GO" id="GO:0016491">
    <property type="term" value="F:oxidoreductase activity"/>
    <property type="evidence" value="ECO:0007669"/>
    <property type="project" value="UniProtKB-KW"/>
</dbReference>
<dbReference type="InterPro" id="IPR050631">
    <property type="entry name" value="PheA/TfdB_FAD_monoxygenase"/>
</dbReference>